<evidence type="ECO:0000256" key="5">
    <source>
        <dbReference type="PIRNR" id="PIRNR027110"/>
    </source>
</evidence>
<dbReference type="Gene3D" id="1.10.472.10">
    <property type="entry name" value="Cyclin-like"/>
    <property type="match status" value="1"/>
</dbReference>
<dbReference type="InterPro" id="IPR013922">
    <property type="entry name" value="Cyclin_PHO80-like"/>
</dbReference>
<keyword evidence="4" id="KW-0131">Cell cycle</keyword>
<dbReference type="InterPro" id="IPR012389">
    <property type="entry name" value="Cyclin_P/U"/>
</dbReference>
<evidence type="ECO:0000313" key="6">
    <source>
        <dbReference type="Proteomes" id="UP000504609"/>
    </source>
</evidence>
<accession>A0A6J1HH53</accession>
<dbReference type="PIRSF" id="PIRSF027110">
    <property type="entry name" value="PREG"/>
    <property type="match status" value="1"/>
</dbReference>
<organism evidence="6 7">
    <name type="scientific">Cucurbita moschata</name>
    <name type="common">Winter crookneck squash</name>
    <name type="synonym">Cucurbita pepo var. moschata</name>
    <dbReference type="NCBI Taxonomy" id="3662"/>
    <lineage>
        <taxon>Eukaryota</taxon>
        <taxon>Viridiplantae</taxon>
        <taxon>Streptophyta</taxon>
        <taxon>Embryophyta</taxon>
        <taxon>Tracheophyta</taxon>
        <taxon>Spermatophyta</taxon>
        <taxon>Magnoliopsida</taxon>
        <taxon>eudicotyledons</taxon>
        <taxon>Gunneridae</taxon>
        <taxon>Pentapetalae</taxon>
        <taxon>rosids</taxon>
        <taxon>fabids</taxon>
        <taxon>Cucurbitales</taxon>
        <taxon>Cucurbitaceae</taxon>
        <taxon>Cucurbiteae</taxon>
        <taxon>Cucurbita</taxon>
    </lineage>
</organism>
<keyword evidence="3 5" id="KW-0195">Cyclin</keyword>
<reference evidence="7" key="1">
    <citation type="submission" date="2025-08" db="UniProtKB">
        <authorList>
            <consortium name="RefSeq"/>
        </authorList>
    </citation>
    <scope>IDENTIFICATION</scope>
    <source>
        <tissue evidence="7">Young leaves</tissue>
    </source>
</reference>
<dbReference type="KEGG" id="cmos:111463982"/>
<keyword evidence="6" id="KW-1185">Reference proteome</keyword>
<evidence type="ECO:0000256" key="4">
    <source>
        <dbReference type="ARBA" id="ARBA00023306"/>
    </source>
</evidence>
<dbReference type="SUPFAM" id="SSF47954">
    <property type="entry name" value="Cyclin-like"/>
    <property type="match status" value="1"/>
</dbReference>
<dbReference type="PANTHER" id="PTHR15615">
    <property type="match status" value="1"/>
</dbReference>
<dbReference type="InterPro" id="IPR036915">
    <property type="entry name" value="Cyclin-like_sf"/>
</dbReference>
<dbReference type="RefSeq" id="XP_022963826.1">
    <property type="nucleotide sequence ID" value="XM_023108058.1"/>
</dbReference>
<proteinExistence type="inferred from homology"/>
<protein>
    <recommendedName>
        <fullName evidence="5">Cyclin</fullName>
    </recommendedName>
</protein>
<dbReference type="CDD" id="cd20604">
    <property type="entry name" value="CYCLIN_AtCycU-like"/>
    <property type="match status" value="1"/>
</dbReference>
<dbReference type="GO" id="GO:0019901">
    <property type="term" value="F:protein kinase binding"/>
    <property type="evidence" value="ECO:0007669"/>
    <property type="project" value="UniProtKB-UniRule"/>
</dbReference>
<comment type="similarity">
    <text evidence="1">Belongs to the cyclin family. Cyclin U/P subfamily.</text>
</comment>
<evidence type="ECO:0000256" key="3">
    <source>
        <dbReference type="ARBA" id="ARBA00023127"/>
    </source>
</evidence>
<dbReference type="GO" id="GO:0051301">
    <property type="term" value="P:cell division"/>
    <property type="evidence" value="ECO:0007669"/>
    <property type="project" value="UniProtKB-UniRule"/>
</dbReference>
<evidence type="ECO:0000313" key="7">
    <source>
        <dbReference type="RefSeq" id="XP_022963826.1"/>
    </source>
</evidence>
<dbReference type="Pfam" id="PF08613">
    <property type="entry name" value="Cyclin"/>
    <property type="match status" value="1"/>
</dbReference>
<evidence type="ECO:0000256" key="1">
    <source>
        <dbReference type="ARBA" id="ARBA00007215"/>
    </source>
</evidence>
<dbReference type="Proteomes" id="UP000504609">
    <property type="component" value="Unplaced"/>
</dbReference>
<keyword evidence="2" id="KW-0132">Cell division</keyword>
<sequence>MAELEDPTVMPKLINFLSCLLQRVAESNDQNLSVHLQHHKISAFHGLTRPAISIQSYLDRIFKYANCSPCCFVVAYIYLDRFVQRQPSLPINSFNVHRLLITSVLVSAKFMDDTYYNNAYYAKVGGISTAEINFLEVDFLFGLGFHLNVTPNTFHSYYSYLQRQMLLLQPPLSSASAKSELILTARALKPHSCFDEDEASHKKQQLAAV</sequence>
<gene>
    <name evidence="7" type="primary">LOC111463982</name>
</gene>
<dbReference type="GeneID" id="111463982"/>
<dbReference type="AlphaFoldDB" id="A0A6J1HH53"/>
<name>A0A6J1HH53_CUCMO</name>
<dbReference type="PANTHER" id="PTHR15615:SF101">
    <property type="entry name" value="CYCLIN-U4-1"/>
    <property type="match status" value="1"/>
</dbReference>
<evidence type="ECO:0000256" key="2">
    <source>
        <dbReference type="ARBA" id="ARBA00022618"/>
    </source>
</evidence>